<sequence>MPYFGGQYLDFRSVSSSRRDLCCSPSNNVYQWWSLSCSSSISGCGKRYKPKKGSAAAKNHVKANPKTPSHRPIHSQPTNNANNIKARNTNDDSNAQMVSEQGLETTKPLVNKDEKVAKGSIVRRQSDYPAMNDEISDSLIGSHSSYLPKEKNGSAEEEVQTLTQAKKTQAGNSGQEKKEKAKKKSEQ</sequence>
<feature type="region of interest" description="Disordered" evidence="1">
    <location>
        <begin position="51"/>
        <end position="187"/>
    </location>
</feature>
<accession>A0A915ET23</accession>
<feature type="compositionally biased region" description="Polar residues" evidence="1">
    <location>
        <begin position="160"/>
        <end position="174"/>
    </location>
</feature>
<evidence type="ECO:0000256" key="1">
    <source>
        <dbReference type="SAM" id="MobiDB-lite"/>
    </source>
</evidence>
<feature type="compositionally biased region" description="Polar residues" evidence="1">
    <location>
        <begin position="91"/>
        <end position="104"/>
    </location>
</feature>
<reference evidence="3" key="1">
    <citation type="submission" date="2022-11" db="UniProtKB">
        <authorList>
            <consortium name="WormBaseParasite"/>
        </authorList>
    </citation>
    <scope>IDENTIFICATION</scope>
</reference>
<protein>
    <submittedName>
        <fullName evidence="3">Uncharacterized protein</fullName>
    </submittedName>
</protein>
<dbReference type="AlphaFoldDB" id="A0A915ET23"/>
<feature type="compositionally biased region" description="Low complexity" evidence="1">
    <location>
        <begin position="78"/>
        <end position="87"/>
    </location>
</feature>
<proteinExistence type="predicted"/>
<name>A0A915ET23_9BILA</name>
<feature type="compositionally biased region" description="Basic and acidic residues" evidence="1">
    <location>
        <begin position="175"/>
        <end position="187"/>
    </location>
</feature>
<feature type="compositionally biased region" description="Basic residues" evidence="1">
    <location>
        <begin position="59"/>
        <end position="73"/>
    </location>
</feature>
<keyword evidence="2" id="KW-1185">Reference proteome</keyword>
<dbReference type="Proteomes" id="UP000887574">
    <property type="component" value="Unplaced"/>
</dbReference>
<evidence type="ECO:0000313" key="2">
    <source>
        <dbReference type="Proteomes" id="UP000887574"/>
    </source>
</evidence>
<dbReference type="WBParaSite" id="jg951">
    <property type="protein sequence ID" value="jg951"/>
    <property type="gene ID" value="jg951"/>
</dbReference>
<evidence type="ECO:0000313" key="3">
    <source>
        <dbReference type="WBParaSite" id="jg951"/>
    </source>
</evidence>
<organism evidence="2 3">
    <name type="scientific">Ditylenchus dipsaci</name>
    <dbReference type="NCBI Taxonomy" id="166011"/>
    <lineage>
        <taxon>Eukaryota</taxon>
        <taxon>Metazoa</taxon>
        <taxon>Ecdysozoa</taxon>
        <taxon>Nematoda</taxon>
        <taxon>Chromadorea</taxon>
        <taxon>Rhabditida</taxon>
        <taxon>Tylenchina</taxon>
        <taxon>Tylenchomorpha</taxon>
        <taxon>Sphaerularioidea</taxon>
        <taxon>Anguinidae</taxon>
        <taxon>Anguininae</taxon>
        <taxon>Ditylenchus</taxon>
    </lineage>
</organism>